<feature type="compositionally biased region" description="Polar residues" evidence="2">
    <location>
        <begin position="2077"/>
        <end position="2087"/>
    </location>
</feature>
<feature type="region of interest" description="Disordered" evidence="2">
    <location>
        <begin position="1012"/>
        <end position="1042"/>
    </location>
</feature>
<name>A0A7M7LWD8_STRPU</name>
<reference evidence="3" key="2">
    <citation type="submission" date="2021-01" db="UniProtKB">
        <authorList>
            <consortium name="EnsemblMetazoa"/>
        </authorList>
    </citation>
    <scope>IDENTIFICATION</scope>
</reference>
<feature type="compositionally biased region" description="Basic and acidic residues" evidence="2">
    <location>
        <begin position="1452"/>
        <end position="1466"/>
    </location>
</feature>
<feature type="region of interest" description="Disordered" evidence="2">
    <location>
        <begin position="1161"/>
        <end position="1321"/>
    </location>
</feature>
<feature type="region of interest" description="Disordered" evidence="2">
    <location>
        <begin position="493"/>
        <end position="616"/>
    </location>
</feature>
<feature type="compositionally biased region" description="Polar residues" evidence="2">
    <location>
        <begin position="229"/>
        <end position="240"/>
    </location>
</feature>
<feature type="compositionally biased region" description="Polar residues" evidence="2">
    <location>
        <begin position="446"/>
        <end position="455"/>
    </location>
</feature>
<feature type="compositionally biased region" description="Basic and acidic residues" evidence="2">
    <location>
        <begin position="1669"/>
        <end position="1681"/>
    </location>
</feature>
<feature type="compositionally biased region" description="Basic and acidic residues" evidence="2">
    <location>
        <begin position="411"/>
        <end position="421"/>
    </location>
</feature>
<feature type="compositionally biased region" description="Basic and acidic residues" evidence="2">
    <location>
        <begin position="1301"/>
        <end position="1321"/>
    </location>
</feature>
<sequence length="2427" mass="270198">MDIGVDINQNHDKFLNKAVAHQNASTPNTSPCSTSTESPTDPKKIQLLDNDFHDDSDFGDHVDDDHDGYDVDNDDDDDEGSSSVSSEEGSVKRRIARWERRLSQGEDLDVTGPVNQGQASHELGQRDLPAPVVIPPTFLHDHGSVSLRENSQAENELSFVRANVIRMKADFQMTELKLSNAKWQYDVNKGTKPPVRSQKRNPALNWSSDNVSLPDIPENMAARRRGEGSPSTAHQMSLASFGNDGRRRDTSGQHRVVNQRILSSPGGQNPRVMMSQSTPSLGSNGSQRHVLSSTKSNQQAITSPSLPANNYGLETMELKLKNMNKQVEKERSPTQRTLVAPLKSFAGTLQNSQRIRGSGGMESHGYQMDHQRRSERSGTTNIPTSHLIPSPRTMIQRGIDERTNQGTPHGSQRDHHQRFERPGTSNLQTSHSIPSPRTIIQRGITERTNQGTPHGSQRDPQQRFERPGTSNLQTSHSIPSPRTIIQSGIAERANQGTPHGSQRDHHQRFERPGTSNIPTSHSIPSPRTTIQRGIDERTNEGTPHGSQRDHHQGFERSGSTNIQTSRSIPSPGTIIQRGIAEKTNQGTPHGSQRDHHQRFERPGTSNIQTSHSVPKTRTILQDDFVARTHQDPYHGYQRDHQQRLERPGTHHSVPSTRTIVQNDIAVRANQGTSYGYQRDSQHKFQTSETSNVQTSHSVPNASTTLQDVIDARTNQDLADLKTERERLLNELGNILLDDVAQQDAMEEEMSSGGISDGSGYDFEDSWDMETSESPVDTNDVGTQFPYPDEGGSSRDTFEAIESMQDESQCLIEGSDEIFQSSDCTFDVCIQVSVRTTTKTTPDIFPDAFHTRDSFENQNELVVDHIDTTGDIQLDNLELEEDAPSMTPLPKTGNTMNEEHPGEEAVEDLVLALNHPNDNAQVNAVGVDRGIELEKLSQEMDGCNEPVEEQPKLAPGFLSHVGETPVNSQSGTKKVVVEEFIPLRKCSKDTVQFSAVGAHHDDLMEELAQEIENDRTNVSPEQREQTPETFSQLDEPSVNGQSSTKKVVVEEYIPLRKFTKDTVQLSAVGVHHDDLMEELAQEMEIENTNVNPEQGERTSETVPHVDETSVNSQRVTIKRVVDELVPRVNVSHDNSQLCAIFADHDDVFSAIAAHHDDVLKKPTNEMDTCNIPERTDGSEPFVDGDLNISAVDIKSDHGEPQEQLANTSSRLDQRPMTNQTDIKKTAEEEFVPRLNSSSSDLRVSADNGHSDDGLERPTQEMKKCNNTANGDPEELHSTDDLPAESHPSSELHISENVYDQADPMKETRLDERSSQRLQDTSKEVVEEFVQSLKLPLDEAELSTNDAHHNNALEKLAEEVYKSSNPVVSAEQEMKLTASDRSDLYDDKTPVQDNFCEFRAGDNKQPLNLSKLSSPVEEDNASLVKTKISVGSPSVETAQISSSKDQFNGSDQISHCRVENEAESRENDGMVSVDSEDPVTPNALATIPNPPLEFDFPSLPTPVEDSNESTKEKDLLPQGASNVPAAPRDNDDKPDTDQKNSEQLSIPLDVSAAFENELAFDDLSKDGTRFKDNDDAANQRSPKDINVKDSGVRGPLSPRRSKIPVPKSKLSRSKSCPTRNRSNKKVYKQNSQTPKDQEGALNKRPISDKTLPVNVKTTSPTLVNSFPFRSDGNRRSFKGDKQQNSRIPVPTSNFKRTGSCPSRPRPRIVELNSMSLSNKSKRVPNLTPPTPATRDNTSKTRSRDIDITEALAICEQEALQGDEKSTREIESSIPDVDNSSILLGEKPNDLAADDVQSLNALPSETEKFIQRAKQILSRLPISQTNVPKTRSVPFGMKPTAREESHGSKDVKGPPEEVPYADYPAVSSPEMDIEFLALEADAEDDTASDTFTLHSDNDLDIQSPLYDEVLRIESSENGEDVFESDDQKSLKSGIPVLKECRKPIHSDDTVEERSEPEDEVVSDLSGKERSVARISPMPREDGGELTPMPRFRKSLKSRIPLPSPVAIKPPPRTNRNRSYSETDGGNAINTDEEPDKVSREEPDDTDGENIRDRYSELEEERILRKTQSSREVRPRGSYWAFSTSPSLATSDFERSQTLRPNRSRSTGRKSPAGTPRTTPRGTPRSTPRGTPRDTPRGTPRDTPRGGSLRRQYPHSKTPPTFKSRECAIVPLPEWNRLREVLSSGEQSRQSTRPPSPSEFSYTSRRSSNEFQTVHSPKWEIPVTTPKPSRWRADGRVPSHLKKKYSSMNDMGHSEDFYPSDQNLAKPGIAKPETDSPWTIQSPIRASSSSQSVPHTDRYGVANKSANPLEERSFTDASTSRRRPSCVSETTTDFPMSSTGDVSAIWTEDDTMASSNFSIPAGAKKKSWKKRLSIRRKKSVDPSKEQGKEPEEVRRKKSEDPSKESDQEPEEVKREKKKRKNWLLRFLGIKK</sequence>
<feature type="region of interest" description="Disordered" evidence="2">
    <location>
        <begin position="2350"/>
        <end position="2414"/>
    </location>
</feature>
<feature type="compositionally biased region" description="Basic and acidic residues" evidence="2">
    <location>
        <begin position="1560"/>
        <end position="1572"/>
    </location>
</feature>
<feature type="compositionally biased region" description="Polar residues" evidence="2">
    <location>
        <begin position="603"/>
        <end position="616"/>
    </location>
</feature>
<feature type="region of interest" description="Disordered" evidence="2">
    <location>
        <begin position="189"/>
        <end position="289"/>
    </location>
</feature>
<feature type="compositionally biased region" description="Polar residues" evidence="2">
    <location>
        <begin position="2195"/>
        <end position="2211"/>
    </location>
</feature>
<feature type="compositionally biased region" description="Basic and acidic residues" evidence="2">
    <location>
        <begin position="2375"/>
        <end position="2410"/>
    </location>
</feature>
<feature type="region of interest" description="Disordered" evidence="2">
    <location>
        <begin position="17"/>
        <end position="126"/>
    </location>
</feature>
<evidence type="ECO:0000313" key="4">
    <source>
        <dbReference type="Proteomes" id="UP000007110"/>
    </source>
</evidence>
<feature type="compositionally biased region" description="Polar residues" evidence="2">
    <location>
        <begin position="2323"/>
        <end position="2337"/>
    </location>
</feature>
<feature type="compositionally biased region" description="Basic and acidic residues" evidence="2">
    <location>
        <begin position="1247"/>
        <end position="1262"/>
    </location>
</feature>
<feature type="compositionally biased region" description="Polar residues" evidence="2">
    <location>
        <begin position="274"/>
        <end position="289"/>
    </location>
</feature>
<feature type="compositionally biased region" description="Basic and acidic residues" evidence="2">
    <location>
        <begin position="1220"/>
        <end position="1230"/>
    </location>
</feature>
<feature type="region of interest" description="Disordered" evidence="2">
    <location>
        <begin position="749"/>
        <end position="792"/>
    </location>
</feature>
<feature type="region of interest" description="Disordered" evidence="2">
    <location>
        <begin position="1755"/>
        <end position="1780"/>
    </location>
</feature>
<feature type="compositionally biased region" description="Polar residues" evidence="2">
    <location>
        <begin position="513"/>
        <end position="531"/>
    </location>
</feature>
<feature type="compositionally biased region" description="Polar residues" evidence="2">
    <location>
        <begin position="557"/>
        <end position="570"/>
    </location>
</feature>
<evidence type="ECO:0000256" key="2">
    <source>
        <dbReference type="SAM" id="MobiDB-lite"/>
    </source>
</evidence>
<feature type="compositionally biased region" description="Low complexity" evidence="2">
    <location>
        <begin position="2110"/>
        <end position="2126"/>
    </location>
</feature>
<feature type="compositionally biased region" description="Low complexity" evidence="2">
    <location>
        <begin position="25"/>
        <end position="39"/>
    </location>
</feature>
<protein>
    <submittedName>
        <fullName evidence="3">Uncharacterized protein</fullName>
    </submittedName>
</protein>
<feature type="compositionally biased region" description="Polar residues" evidence="2">
    <location>
        <begin position="1026"/>
        <end position="1042"/>
    </location>
</feature>
<feature type="region of interest" description="Disordered" evidence="2">
    <location>
        <begin position="1824"/>
        <end position="1860"/>
    </location>
</feature>
<feature type="compositionally biased region" description="Polar residues" evidence="2">
    <location>
        <begin position="1431"/>
        <end position="1451"/>
    </location>
</feature>
<feature type="compositionally biased region" description="Polar residues" evidence="2">
    <location>
        <begin position="468"/>
        <end position="481"/>
    </location>
</feature>
<feature type="compositionally biased region" description="Basic and acidic residues" evidence="2">
    <location>
        <begin position="1579"/>
        <end position="1589"/>
    </location>
</feature>
<feature type="compositionally biased region" description="Polar residues" evidence="2">
    <location>
        <begin position="1653"/>
        <end position="1662"/>
    </location>
</feature>
<feature type="compositionally biased region" description="Polar residues" evidence="2">
    <location>
        <begin position="1202"/>
        <end position="1219"/>
    </location>
</feature>
<feature type="region of interest" description="Disordered" evidence="2">
    <location>
        <begin position="348"/>
        <end position="481"/>
    </location>
</feature>
<feature type="region of interest" description="Disordered" evidence="2">
    <location>
        <begin position="1938"/>
        <end position="2163"/>
    </location>
</feature>
<feature type="compositionally biased region" description="Polar residues" evidence="2">
    <location>
        <begin position="771"/>
        <end position="781"/>
    </location>
</feature>
<feature type="compositionally biased region" description="Basic and acidic residues" evidence="2">
    <location>
        <begin position="1938"/>
        <end position="1950"/>
    </location>
</feature>
<feature type="compositionally biased region" description="Pro residues" evidence="2">
    <location>
        <begin position="1998"/>
        <end position="2009"/>
    </location>
</feature>
<evidence type="ECO:0000313" key="3">
    <source>
        <dbReference type="EnsemblMetazoa" id="XP_011677696"/>
    </source>
</evidence>
<feature type="compositionally biased region" description="Basic and acidic residues" evidence="2">
    <location>
        <begin position="456"/>
        <end position="466"/>
    </location>
</feature>
<feature type="compositionally biased region" description="Basic and acidic residues" evidence="2">
    <location>
        <begin position="635"/>
        <end position="648"/>
    </location>
</feature>
<feature type="coiled-coil region" evidence="1">
    <location>
        <begin position="710"/>
        <end position="737"/>
    </location>
</feature>
<feature type="compositionally biased region" description="Basic and acidic residues" evidence="2">
    <location>
        <begin position="1759"/>
        <end position="1768"/>
    </location>
</feature>
<dbReference type="RefSeq" id="XP_011677696.2">
    <property type="nucleotide sequence ID" value="XM_011679394.2"/>
</dbReference>
<feature type="region of interest" description="Disordered" evidence="2">
    <location>
        <begin position="635"/>
        <end position="654"/>
    </location>
</feature>
<feature type="compositionally biased region" description="Polar residues" evidence="2">
    <location>
        <begin position="2272"/>
        <end position="2282"/>
    </location>
</feature>
<accession>A0A7M7LWD8</accession>
<evidence type="ECO:0000256" key="1">
    <source>
        <dbReference type="SAM" id="Coils"/>
    </source>
</evidence>
<dbReference type="GeneID" id="100892371"/>
<feature type="region of interest" description="Disordered" evidence="2">
    <location>
        <begin position="2177"/>
        <end position="2337"/>
    </location>
</feature>
<feature type="compositionally biased region" description="Basic and acidic residues" evidence="2">
    <location>
        <begin position="367"/>
        <end position="376"/>
    </location>
</feature>
<feature type="compositionally biased region" description="Acidic residues" evidence="2">
    <location>
        <begin position="761"/>
        <end position="770"/>
    </location>
</feature>
<feature type="compositionally biased region" description="Basic and acidic residues" evidence="2">
    <location>
        <begin position="40"/>
        <end position="64"/>
    </location>
</feature>
<feature type="compositionally biased region" description="Basic residues" evidence="2">
    <location>
        <begin position="2359"/>
        <end position="2374"/>
    </location>
</feature>
<feature type="compositionally biased region" description="Acidic residues" evidence="2">
    <location>
        <begin position="65"/>
        <end position="80"/>
    </location>
</feature>
<feature type="compositionally biased region" description="Basic and acidic residues" evidence="2">
    <location>
        <begin position="591"/>
        <end position="601"/>
    </location>
</feature>
<dbReference type="EnsemblMetazoa" id="XM_011679394">
    <property type="protein sequence ID" value="XP_011677696"/>
    <property type="gene ID" value="LOC100892371"/>
</dbReference>
<feature type="compositionally biased region" description="Low complexity" evidence="2">
    <location>
        <begin position="750"/>
        <end position="759"/>
    </location>
</feature>
<feature type="compositionally biased region" description="Polar residues" evidence="2">
    <location>
        <begin position="2013"/>
        <end position="2026"/>
    </location>
</feature>
<feature type="compositionally biased region" description="Basic and acidic residues" evidence="2">
    <location>
        <begin position="501"/>
        <end position="511"/>
    </location>
</feature>
<feature type="compositionally biased region" description="Basic and acidic residues" evidence="2">
    <location>
        <begin position="1837"/>
        <end position="1852"/>
    </location>
</feature>
<keyword evidence="1" id="KW-0175">Coiled coil</keyword>
<organism evidence="3 4">
    <name type="scientific">Strongylocentrotus purpuratus</name>
    <name type="common">Purple sea urchin</name>
    <dbReference type="NCBI Taxonomy" id="7668"/>
    <lineage>
        <taxon>Eukaryota</taxon>
        <taxon>Metazoa</taxon>
        <taxon>Echinodermata</taxon>
        <taxon>Eleutherozoa</taxon>
        <taxon>Echinozoa</taxon>
        <taxon>Echinoidea</taxon>
        <taxon>Euechinoidea</taxon>
        <taxon>Echinacea</taxon>
        <taxon>Camarodonta</taxon>
        <taxon>Echinidea</taxon>
        <taxon>Strongylocentrotidae</taxon>
        <taxon>Strongylocentrotus</taxon>
    </lineage>
</organism>
<feature type="compositionally biased region" description="Polar residues" evidence="2">
    <location>
        <begin position="423"/>
        <end position="435"/>
    </location>
</feature>
<feature type="compositionally biased region" description="Polar residues" evidence="2">
    <location>
        <begin position="1682"/>
        <end position="1698"/>
    </location>
</feature>
<feature type="region of interest" description="Disordered" evidence="2">
    <location>
        <begin position="1431"/>
        <end position="1742"/>
    </location>
</feature>
<feature type="compositionally biased region" description="Basic and acidic residues" evidence="2">
    <location>
        <begin position="2045"/>
        <end position="2071"/>
    </location>
</feature>
<proteinExistence type="predicted"/>
<feature type="compositionally biased region" description="Basic and acidic residues" evidence="2">
    <location>
        <begin position="1526"/>
        <end position="1538"/>
    </location>
</feature>
<reference evidence="4" key="1">
    <citation type="submission" date="2015-02" db="EMBL/GenBank/DDBJ databases">
        <title>Genome sequencing for Strongylocentrotus purpuratus.</title>
        <authorList>
            <person name="Murali S."/>
            <person name="Liu Y."/>
            <person name="Vee V."/>
            <person name="English A."/>
            <person name="Wang M."/>
            <person name="Skinner E."/>
            <person name="Han Y."/>
            <person name="Muzny D.M."/>
            <person name="Worley K.C."/>
            <person name="Gibbs R.A."/>
        </authorList>
    </citation>
    <scope>NUCLEOTIDE SEQUENCE</scope>
</reference>
<feature type="compositionally biased region" description="Basic and acidic residues" evidence="2">
    <location>
        <begin position="2127"/>
        <end position="2140"/>
    </location>
</feature>
<keyword evidence="4" id="KW-1185">Reference proteome</keyword>
<dbReference type="Proteomes" id="UP000007110">
    <property type="component" value="Unassembled WGS sequence"/>
</dbReference>